<dbReference type="EMBL" id="KE747818">
    <property type="protein sequence ID" value="RMZ69371.1"/>
    <property type="molecule type" value="Genomic_DNA"/>
</dbReference>
<name>A0A3M7M4D9_9PLEO</name>
<protein>
    <submittedName>
        <fullName evidence="1">Uncharacterized protein</fullName>
    </submittedName>
</protein>
<accession>A0A3M7M4D9</accession>
<gene>
    <name evidence="1" type="ORF">GMOD_00006160</name>
</gene>
<keyword evidence="2" id="KW-1185">Reference proteome</keyword>
<reference evidence="1 2" key="1">
    <citation type="journal article" date="2014" name="PLoS ONE">
        <title>De novo Genome Assembly of the Fungal Plant Pathogen Pyrenophora semeniperda.</title>
        <authorList>
            <person name="Soliai M.M."/>
            <person name="Meyer S.E."/>
            <person name="Udall J.A."/>
            <person name="Elzinga D.E."/>
            <person name="Hermansen R.A."/>
            <person name="Bodily P.M."/>
            <person name="Hart A.A."/>
            <person name="Coleman C.E."/>
        </authorList>
    </citation>
    <scope>NUCLEOTIDE SEQUENCE [LARGE SCALE GENOMIC DNA]</scope>
    <source>
        <strain evidence="1 2">CCB06</strain>
        <tissue evidence="1">Mycelium</tissue>
    </source>
</reference>
<dbReference type="Proteomes" id="UP000265663">
    <property type="component" value="Unassembled WGS sequence"/>
</dbReference>
<organism evidence="1 2">
    <name type="scientific">Pyrenophora seminiperda CCB06</name>
    <dbReference type="NCBI Taxonomy" id="1302712"/>
    <lineage>
        <taxon>Eukaryota</taxon>
        <taxon>Fungi</taxon>
        <taxon>Dikarya</taxon>
        <taxon>Ascomycota</taxon>
        <taxon>Pezizomycotina</taxon>
        <taxon>Dothideomycetes</taxon>
        <taxon>Pleosporomycetidae</taxon>
        <taxon>Pleosporales</taxon>
        <taxon>Pleosporineae</taxon>
        <taxon>Pleosporaceae</taxon>
        <taxon>Pyrenophora</taxon>
    </lineage>
</organism>
<dbReference type="AlphaFoldDB" id="A0A3M7M4D9"/>
<sequence length="61" mass="6684">MVGRDQCVETCMILCIDWIVCTLAQNAMHVCAVTEGPLNPGSARVKVPLVKSSQQALDPRW</sequence>
<evidence type="ECO:0000313" key="2">
    <source>
        <dbReference type="Proteomes" id="UP000265663"/>
    </source>
</evidence>
<proteinExistence type="predicted"/>
<evidence type="ECO:0000313" key="1">
    <source>
        <dbReference type="EMBL" id="RMZ69371.1"/>
    </source>
</evidence>